<dbReference type="AlphaFoldDB" id="A0A3E0L8S3"/>
<dbReference type="InterPro" id="IPR043129">
    <property type="entry name" value="ATPase_NBD"/>
</dbReference>
<dbReference type="PANTHER" id="PTHR32432">
    <property type="entry name" value="CELL DIVISION PROTEIN FTSA-RELATED"/>
    <property type="match status" value="1"/>
</dbReference>
<accession>A0A3E0L8S3</accession>
<dbReference type="NCBIfam" id="TIGR01175">
    <property type="entry name" value="pilM"/>
    <property type="match status" value="1"/>
</dbReference>
<dbReference type="PANTHER" id="PTHR32432:SF3">
    <property type="entry name" value="ETHANOLAMINE UTILIZATION PROTEIN EUTJ"/>
    <property type="match status" value="1"/>
</dbReference>
<dbReference type="PIRSF" id="PIRSF019169">
    <property type="entry name" value="PilM"/>
    <property type="match status" value="1"/>
</dbReference>
<dbReference type="Gene3D" id="3.30.1490.300">
    <property type="match status" value="1"/>
</dbReference>
<evidence type="ECO:0000313" key="2">
    <source>
        <dbReference type="Proteomes" id="UP000256873"/>
    </source>
</evidence>
<evidence type="ECO:0000313" key="1">
    <source>
        <dbReference type="EMBL" id="REJ43313.1"/>
    </source>
</evidence>
<comment type="caution">
    <text evidence="1">The sequence shown here is derived from an EMBL/GenBank/DDBJ whole genome shotgun (WGS) entry which is preliminary data.</text>
</comment>
<sequence>MVSFFKKLLTKKTQGIGLEITPERLNVVQIAKQKQNYKLVKCCSSDIPEGIFEEGKIVDSVALAELIQEVLKENKINSKRVATAVPMRESIIRIIPIPSELDEEELRDLVLNHEANLYLPYPREEVDIDYQKLGYFQDEDGIEKVQVLLVATRREITDAYLETLQRAGLQVDVLEINSFSLIRTIRDQLRQFSSNEATVIVDIEFDNTEIAIVVDGVPQFSRTVPIGTFQLQNAISRAMNLPTPRSPEILLGMTIPITAFDSLDTNTGASRTFTTAGIAALMRVLGELTDELRRSINFYLNQSDELEMEIVQLLLAGPGGGLAQLDEYFTQRLNVPTTVIDPITSLNLDTTQEIPNAERPGLGTVLGLGLREVDN</sequence>
<dbReference type="Gene3D" id="3.30.420.40">
    <property type="match status" value="2"/>
</dbReference>
<protein>
    <submittedName>
        <fullName evidence="1">Type IV pilus assembly protein PilM</fullName>
    </submittedName>
</protein>
<dbReference type="InterPro" id="IPR050696">
    <property type="entry name" value="FtsA/MreB"/>
</dbReference>
<dbReference type="SUPFAM" id="SSF53067">
    <property type="entry name" value="Actin-like ATPase domain"/>
    <property type="match status" value="2"/>
</dbReference>
<dbReference type="CDD" id="cd24049">
    <property type="entry name" value="ASKHA_NBD_PilM"/>
    <property type="match status" value="1"/>
</dbReference>
<dbReference type="InterPro" id="IPR005883">
    <property type="entry name" value="PilM"/>
</dbReference>
<dbReference type="Pfam" id="PF11104">
    <property type="entry name" value="PilM_2"/>
    <property type="match status" value="1"/>
</dbReference>
<proteinExistence type="predicted"/>
<gene>
    <name evidence="1" type="ORF">DWQ54_10815</name>
</gene>
<dbReference type="Proteomes" id="UP000256873">
    <property type="component" value="Unassembled WGS sequence"/>
</dbReference>
<name>A0A3E0L8S3_9CHRO</name>
<reference evidence="1 2" key="1">
    <citation type="submission" date="2017-10" db="EMBL/GenBank/DDBJ databases">
        <title>A large-scale comparative metagenomic study reveals the eutrophication-driven functional interactions in six Microcystis-epibionts communities.</title>
        <authorList>
            <person name="Li Q."/>
            <person name="Lin F."/>
        </authorList>
    </citation>
    <scope>NUCLEOTIDE SEQUENCE [LARGE SCALE GENOMIC DNA]</scope>
    <source>
        <strain evidence="1">TF09</strain>
    </source>
</reference>
<organism evidence="1 2">
    <name type="scientific">Microcystis flos-aquae TF09</name>
    <dbReference type="NCBI Taxonomy" id="2060473"/>
    <lineage>
        <taxon>Bacteria</taxon>
        <taxon>Bacillati</taxon>
        <taxon>Cyanobacteriota</taxon>
        <taxon>Cyanophyceae</taxon>
        <taxon>Oscillatoriophycideae</taxon>
        <taxon>Chroococcales</taxon>
        <taxon>Microcystaceae</taxon>
        <taxon>Microcystis</taxon>
    </lineage>
</organism>
<dbReference type="EMBL" id="QQWC01000002">
    <property type="protein sequence ID" value="REJ43313.1"/>
    <property type="molecule type" value="Genomic_DNA"/>
</dbReference>